<evidence type="ECO:0000313" key="3">
    <source>
        <dbReference type="Proteomes" id="UP000258102"/>
    </source>
</evidence>
<protein>
    <submittedName>
        <fullName evidence="2">Uncharacterized protein</fullName>
    </submittedName>
</protein>
<dbReference type="RefSeq" id="WP_088532978.1">
    <property type="nucleotide sequence ID" value="NZ_CP021647.1"/>
</dbReference>
<feature type="transmembrane region" description="Helical" evidence="1">
    <location>
        <begin position="81"/>
        <end position="102"/>
    </location>
</feature>
<feature type="transmembrane region" description="Helical" evidence="1">
    <location>
        <begin position="175"/>
        <end position="197"/>
    </location>
</feature>
<sequence>MKSLFNLALLTSIVATVSVSFVSVTILELLIPIALIILVLLSKDDVNSQLLTLCFTFVFTVSAVALFILKTVVFQLVESYFIQNIYAFSIQLTLSLLMLFLLKHRMTIAVILTKGKSASVFEKNYAEGPLYFLVLTMVFIDFAALMENFLRNLELLGLNEETAKVFWEVTFFFDYFAYLKAVPIFLCVLLLYIGLIVRTKRQPIQN</sequence>
<evidence type="ECO:0000313" key="2">
    <source>
        <dbReference type="EMBL" id="AXR04842.1"/>
    </source>
</evidence>
<organism evidence="2 3">
    <name type="scientific">Pseudoalteromonas piscicida</name>
    <dbReference type="NCBI Taxonomy" id="43662"/>
    <lineage>
        <taxon>Bacteria</taxon>
        <taxon>Pseudomonadati</taxon>
        <taxon>Pseudomonadota</taxon>
        <taxon>Gammaproteobacteria</taxon>
        <taxon>Alteromonadales</taxon>
        <taxon>Pseudoalteromonadaceae</taxon>
        <taxon>Pseudoalteromonas</taxon>
    </lineage>
</organism>
<dbReference type="KEGG" id="ppis:B1L02_22675"/>
<keyword evidence="1" id="KW-0812">Transmembrane</keyword>
<dbReference type="AlphaFoldDB" id="A0AAD0RL23"/>
<evidence type="ECO:0000256" key="1">
    <source>
        <dbReference type="SAM" id="Phobius"/>
    </source>
</evidence>
<reference evidence="2 3" key="1">
    <citation type="submission" date="2018-08" db="EMBL/GenBank/DDBJ databases">
        <title>Whole Genome Sequences of Two Pseudoalteromonas piscicida Strains, DE1-A and DE2-A, which Exhibit Strong Antibacterial Activity against Vibrio vulnificus.</title>
        <authorList>
            <person name="Richards G.P."/>
            <person name="Needleman D.S."/>
            <person name="Watson M.A."/>
            <person name="Polson S.W."/>
        </authorList>
    </citation>
    <scope>NUCLEOTIDE SEQUENCE [LARGE SCALE GENOMIC DNA]</scope>
    <source>
        <strain evidence="2 3">DE2-A</strain>
    </source>
</reference>
<name>A0AAD0RL23_PSEO7</name>
<dbReference type="EMBL" id="CP031762">
    <property type="protein sequence ID" value="AXR04842.1"/>
    <property type="molecule type" value="Genomic_DNA"/>
</dbReference>
<accession>A0AAD0RL23</accession>
<feature type="transmembrane region" description="Helical" evidence="1">
    <location>
        <begin position="12"/>
        <end position="41"/>
    </location>
</feature>
<keyword evidence="1" id="KW-0472">Membrane</keyword>
<dbReference type="Proteomes" id="UP000258102">
    <property type="component" value="Chromosome 2"/>
</dbReference>
<proteinExistence type="predicted"/>
<gene>
    <name evidence="2" type="ORF">D0511_23650</name>
</gene>
<feature type="transmembrane region" description="Helical" evidence="1">
    <location>
        <begin position="130"/>
        <end position="150"/>
    </location>
</feature>
<keyword evidence="1" id="KW-1133">Transmembrane helix</keyword>
<feature type="transmembrane region" description="Helical" evidence="1">
    <location>
        <begin position="50"/>
        <end position="69"/>
    </location>
</feature>